<keyword evidence="3" id="KW-1185">Reference proteome</keyword>
<gene>
    <name evidence="2" type="ORF">GPUH_LOCUS7049</name>
</gene>
<accession>A0A183DEB0</accession>
<feature type="compositionally biased region" description="Polar residues" evidence="1">
    <location>
        <begin position="27"/>
        <end position="43"/>
    </location>
</feature>
<evidence type="ECO:0000256" key="1">
    <source>
        <dbReference type="SAM" id="MobiDB-lite"/>
    </source>
</evidence>
<evidence type="ECO:0000313" key="3">
    <source>
        <dbReference type="Proteomes" id="UP000271098"/>
    </source>
</evidence>
<dbReference type="WBParaSite" id="GPUH_0000706001-mRNA-1">
    <property type="protein sequence ID" value="GPUH_0000706001-mRNA-1"/>
    <property type="gene ID" value="GPUH_0000706001"/>
</dbReference>
<dbReference type="EMBL" id="UYRT01017572">
    <property type="protein sequence ID" value="VDK57023.1"/>
    <property type="molecule type" value="Genomic_DNA"/>
</dbReference>
<reference evidence="4" key="1">
    <citation type="submission" date="2016-06" db="UniProtKB">
        <authorList>
            <consortium name="WormBaseParasite"/>
        </authorList>
    </citation>
    <scope>IDENTIFICATION</scope>
</reference>
<name>A0A183DEB0_9BILA</name>
<dbReference type="Proteomes" id="UP000271098">
    <property type="component" value="Unassembled WGS sequence"/>
</dbReference>
<protein>
    <submittedName>
        <fullName evidence="2 4">Uncharacterized protein</fullName>
    </submittedName>
</protein>
<feature type="region of interest" description="Disordered" evidence="1">
    <location>
        <begin position="1"/>
        <end position="43"/>
    </location>
</feature>
<dbReference type="AlphaFoldDB" id="A0A183DEB0"/>
<organism evidence="4">
    <name type="scientific">Gongylonema pulchrum</name>
    <dbReference type="NCBI Taxonomy" id="637853"/>
    <lineage>
        <taxon>Eukaryota</taxon>
        <taxon>Metazoa</taxon>
        <taxon>Ecdysozoa</taxon>
        <taxon>Nematoda</taxon>
        <taxon>Chromadorea</taxon>
        <taxon>Rhabditida</taxon>
        <taxon>Spirurina</taxon>
        <taxon>Spiruromorpha</taxon>
        <taxon>Spiruroidea</taxon>
        <taxon>Gongylonematidae</taxon>
        <taxon>Gongylonema</taxon>
    </lineage>
</organism>
<evidence type="ECO:0000313" key="4">
    <source>
        <dbReference type="WBParaSite" id="GPUH_0000706001-mRNA-1"/>
    </source>
</evidence>
<proteinExistence type="predicted"/>
<evidence type="ECO:0000313" key="2">
    <source>
        <dbReference type="EMBL" id="VDK57023.1"/>
    </source>
</evidence>
<sequence>MVLSGAHCSPQGPGSTSSAHSASSSSCTYLETSPAPRSTVPQNQLQQIHVIQATAQSSYMQSSSNAAQQYQDVLSGADADL</sequence>
<feature type="compositionally biased region" description="Low complexity" evidence="1">
    <location>
        <begin position="15"/>
        <end position="26"/>
    </location>
</feature>
<reference evidence="2 3" key="2">
    <citation type="submission" date="2018-11" db="EMBL/GenBank/DDBJ databases">
        <authorList>
            <consortium name="Pathogen Informatics"/>
        </authorList>
    </citation>
    <scope>NUCLEOTIDE SEQUENCE [LARGE SCALE GENOMIC DNA]</scope>
</reference>